<dbReference type="EMBL" id="CP025120">
    <property type="protein sequence ID" value="AUD79165.1"/>
    <property type="molecule type" value="Genomic_DNA"/>
</dbReference>
<dbReference type="Proteomes" id="UP000232693">
    <property type="component" value="Chromosome"/>
</dbReference>
<dbReference type="OrthoDB" id="5298591at2"/>
<evidence type="ECO:0000313" key="2">
    <source>
        <dbReference type="Proteomes" id="UP000232693"/>
    </source>
</evidence>
<dbReference type="GO" id="GO:0008483">
    <property type="term" value="F:transaminase activity"/>
    <property type="evidence" value="ECO:0007669"/>
    <property type="project" value="UniProtKB-KW"/>
</dbReference>
<protein>
    <submittedName>
        <fullName evidence="1">Diaminobutyrate-2-oxoglutarate aminotransferase</fullName>
    </submittedName>
</protein>
<name>A0A2K9A5P3_9GAMM</name>
<evidence type="ECO:0000313" key="1">
    <source>
        <dbReference type="EMBL" id="AUD79165.1"/>
    </source>
</evidence>
<dbReference type="Pfam" id="PF04315">
    <property type="entry name" value="EpmC"/>
    <property type="match status" value="1"/>
</dbReference>
<organism evidence="1 2">
    <name type="scientific">Kangiella profundi</name>
    <dbReference type="NCBI Taxonomy" id="1561924"/>
    <lineage>
        <taxon>Bacteria</taxon>
        <taxon>Pseudomonadati</taxon>
        <taxon>Pseudomonadota</taxon>
        <taxon>Gammaproteobacteria</taxon>
        <taxon>Kangiellales</taxon>
        <taxon>Kangiellaceae</taxon>
        <taxon>Kangiella</taxon>
    </lineage>
</organism>
<gene>
    <name evidence="1" type="ORF">CW740_07840</name>
</gene>
<dbReference type="KEGG" id="kpd:CW740_07840"/>
<keyword evidence="1" id="KW-0032">Aminotransferase</keyword>
<keyword evidence="2" id="KW-1185">Reference proteome</keyword>
<proteinExistence type="predicted"/>
<sequence length="181" mass="21003">MIYSQDFHKVEDLVALFNNEFADCNTHLQSGAEEPFYQASVEGKPAIIYSTHDYFASALHECAHWCIAGKERRRLDDYGYWYAADGRTAEQQQEFFKVEQKPQALEWAFALASNLPFRVSLDNLNNPSGDAEAFREQVYARLIEYFEYGFPTRALRMIQILCRYYRQGQPIQIPDISSCSI</sequence>
<keyword evidence="1" id="KW-0808">Transferase</keyword>
<dbReference type="InterPro" id="IPR007411">
    <property type="entry name" value="EpmC"/>
</dbReference>
<dbReference type="AlphaFoldDB" id="A0A2K9A5P3"/>
<accession>A0A2K9A5P3</accession>
<dbReference type="RefSeq" id="WP_106646996.1">
    <property type="nucleotide sequence ID" value="NZ_BMGO01000001.1"/>
</dbReference>
<reference evidence="1 2" key="1">
    <citation type="submission" date="2017-12" db="EMBL/GenBank/DDBJ databases">
        <title>Kangiella profundi FT102 completed genome.</title>
        <authorList>
            <person name="Xu J."/>
            <person name="Wang J."/>
            <person name="Lu Y."/>
        </authorList>
    </citation>
    <scope>NUCLEOTIDE SEQUENCE [LARGE SCALE GENOMIC DNA]</scope>
    <source>
        <strain evidence="1 2">FT102</strain>
    </source>
</reference>